<evidence type="ECO:0000256" key="3">
    <source>
        <dbReference type="ARBA" id="ARBA00018569"/>
    </source>
</evidence>
<organism evidence="7 8">
    <name type="scientific">Solidesulfovibrio fructosivorans JJ]</name>
    <dbReference type="NCBI Taxonomy" id="596151"/>
    <lineage>
        <taxon>Bacteria</taxon>
        <taxon>Pseudomonadati</taxon>
        <taxon>Thermodesulfobacteriota</taxon>
        <taxon>Desulfovibrionia</taxon>
        <taxon>Desulfovibrionales</taxon>
        <taxon>Desulfovibrionaceae</taxon>
        <taxon>Solidesulfovibrio</taxon>
    </lineage>
</organism>
<dbReference type="AlphaFoldDB" id="E1JXP4"/>
<dbReference type="SUPFAM" id="SSF51735">
    <property type="entry name" value="NAD(P)-binding Rossmann-fold domains"/>
    <property type="match status" value="1"/>
</dbReference>
<dbReference type="Pfam" id="PF01370">
    <property type="entry name" value="Epimerase"/>
    <property type="match status" value="1"/>
</dbReference>
<evidence type="ECO:0000313" key="8">
    <source>
        <dbReference type="Proteomes" id="UP000006250"/>
    </source>
</evidence>
<dbReference type="EMBL" id="AECZ01000015">
    <property type="protein sequence ID" value="EFL50817.1"/>
    <property type="molecule type" value="Genomic_DNA"/>
</dbReference>
<comment type="similarity">
    <text evidence="2">Belongs to the NAD(P)-dependent epimerase/dehydratase family.</text>
</comment>
<dbReference type="STRING" id="596151.DesfrDRAFT_2393"/>
<dbReference type="Proteomes" id="UP000006250">
    <property type="component" value="Unassembled WGS sequence"/>
</dbReference>
<feature type="domain" description="NAD-dependent epimerase/dehydratase" evidence="6">
    <location>
        <begin position="6"/>
        <end position="226"/>
    </location>
</feature>
<evidence type="ECO:0000256" key="1">
    <source>
        <dbReference type="ARBA" id="ARBA00004947"/>
    </source>
</evidence>
<proteinExistence type="inferred from homology"/>
<dbReference type="InterPro" id="IPR001509">
    <property type="entry name" value="Epimerase_deHydtase"/>
</dbReference>
<dbReference type="Gene3D" id="3.40.50.720">
    <property type="entry name" value="NAD(P)-binding Rossmann-like Domain"/>
    <property type="match status" value="1"/>
</dbReference>
<dbReference type="CDD" id="cd08946">
    <property type="entry name" value="SDR_e"/>
    <property type="match status" value="1"/>
</dbReference>
<dbReference type="eggNOG" id="COG0451">
    <property type="taxonomic scope" value="Bacteria"/>
</dbReference>
<sequence length="305" mass="32655">MALKLLLIGARGFIGQAVGEAFATDGWEVLGLDLAGRDRRAEAYPFPVRETDYTPDSLGGVLDAFAPQVLFQGAGSAGVGQSLREPGRDFAASVLLFQGVLEALRLTGARPHVFYPSSAAVYGEGAGDFAEDDTPAPISPYGFHKWQCELLARQYAALHGIPATVLRLFSVFGPRQRRLLVWEIYNQARNEGRILLRGSGSEVRDYLSVETLALGVLRLADLPNGGLRLVNLASGAGTRIDALARLVARHVGPDIPVEAAGRPIPGDPGRLVARTDRLSMLLGRPLPFDFSAALAACLGRWSDRG</sequence>
<keyword evidence="8" id="KW-1185">Reference proteome</keyword>
<evidence type="ECO:0000313" key="7">
    <source>
        <dbReference type="EMBL" id="EFL50817.1"/>
    </source>
</evidence>
<dbReference type="InterPro" id="IPR036291">
    <property type="entry name" value="NAD(P)-bd_dom_sf"/>
</dbReference>
<comment type="pathway">
    <text evidence="1">Carbohydrate metabolism; galactose metabolism.</text>
</comment>
<protein>
    <recommendedName>
        <fullName evidence="3">UDP-glucose 4-epimerase</fullName>
    </recommendedName>
    <alternativeName>
        <fullName evidence="5">Galactowaldenase</fullName>
    </alternativeName>
    <alternativeName>
        <fullName evidence="4">UDP-galactose 4-epimerase</fullName>
    </alternativeName>
</protein>
<evidence type="ECO:0000256" key="2">
    <source>
        <dbReference type="ARBA" id="ARBA00007637"/>
    </source>
</evidence>
<dbReference type="PANTHER" id="PTHR43725:SF53">
    <property type="entry name" value="UDP-ARABINOSE 4-EPIMERASE 1"/>
    <property type="match status" value="1"/>
</dbReference>
<dbReference type="OrthoDB" id="9804595at2"/>
<dbReference type="RefSeq" id="WP_005994161.1">
    <property type="nucleotide sequence ID" value="NZ_AECZ01000015.1"/>
</dbReference>
<evidence type="ECO:0000259" key="6">
    <source>
        <dbReference type="Pfam" id="PF01370"/>
    </source>
</evidence>
<reference evidence="7 8" key="1">
    <citation type="submission" date="2010-08" db="EMBL/GenBank/DDBJ databases">
        <title>The draft genome of Desulfovibrio fructosovorans JJ.</title>
        <authorList>
            <consortium name="US DOE Joint Genome Institute (JGI-PGF)"/>
            <person name="Lucas S."/>
            <person name="Copeland A."/>
            <person name="Lapidus A."/>
            <person name="Cheng J.-F."/>
            <person name="Bruce D."/>
            <person name="Goodwin L."/>
            <person name="Pitluck S."/>
            <person name="Land M.L."/>
            <person name="Hauser L."/>
            <person name="Chang Y.-J."/>
            <person name="Jeffries C."/>
            <person name="Wall J.D."/>
            <person name="Stahl D.A."/>
            <person name="Arkin A.P."/>
            <person name="Dehal P."/>
            <person name="Stolyar S.M."/>
            <person name="Hazen T.C."/>
            <person name="Woyke T.J."/>
        </authorList>
    </citation>
    <scope>NUCLEOTIDE SEQUENCE [LARGE SCALE GENOMIC DNA]</scope>
    <source>
        <strain evidence="7 8">JJ</strain>
    </source>
</reference>
<evidence type="ECO:0000256" key="5">
    <source>
        <dbReference type="ARBA" id="ARBA00033067"/>
    </source>
</evidence>
<comment type="caution">
    <text evidence="7">The sequence shown here is derived from an EMBL/GenBank/DDBJ whole genome shotgun (WGS) entry which is preliminary data.</text>
</comment>
<dbReference type="PANTHER" id="PTHR43725">
    <property type="entry name" value="UDP-GLUCOSE 4-EPIMERASE"/>
    <property type="match status" value="1"/>
</dbReference>
<name>E1JXP4_SOLFR</name>
<evidence type="ECO:0000256" key="4">
    <source>
        <dbReference type="ARBA" id="ARBA00031367"/>
    </source>
</evidence>
<gene>
    <name evidence="7" type="ORF">DesfrDRAFT_2393</name>
</gene>
<accession>E1JXP4</accession>